<reference evidence="1 2" key="1">
    <citation type="submission" date="2018-10" db="EMBL/GenBank/DDBJ databases">
        <title>Genomic Encyclopedia of Archaeal and Bacterial Type Strains, Phase II (KMG-II): from individual species to whole genera.</title>
        <authorList>
            <person name="Goeker M."/>
        </authorList>
    </citation>
    <scope>NUCLEOTIDE SEQUENCE [LARGE SCALE GENOMIC DNA]</scope>
    <source>
        <strain evidence="1 2">DSM 16510</strain>
    </source>
</reference>
<dbReference type="Proteomes" id="UP000267841">
    <property type="component" value="Unassembled WGS sequence"/>
</dbReference>
<dbReference type="RefSeq" id="WP_121010382.1">
    <property type="nucleotide sequence ID" value="NZ_RCCJ01000001.1"/>
</dbReference>
<accession>A0A497XUH5</accession>
<evidence type="ECO:0000313" key="1">
    <source>
        <dbReference type="EMBL" id="RLJ70553.1"/>
    </source>
</evidence>
<gene>
    <name evidence="1" type="ORF">BCF55_0829</name>
</gene>
<organism evidence="1 2">
    <name type="scientific">Hydrogenivirga caldilitoris</name>
    <dbReference type="NCBI Taxonomy" id="246264"/>
    <lineage>
        <taxon>Bacteria</taxon>
        <taxon>Pseudomonadati</taxon>
        <taxon>Aquificota</taxon>
        <taxon>Aquificia</taxon>
        <taxon>Aquificales</taxon>
        <taxon>Aquificaceae</taxon>
        <taxon>Hydrogenivirga</taxon>
    </lineage>
</organism>
<proteinExistence type="predicted"/>
<evidence type="ECO:0000313" key="2">
    <source>
        <dbReference type="Proteomes" id="UP000267841"/>
    </source>
</evidence>
<sequence>MEQVEEFTFNIKKFLSNISSAQEEELNELRRWLGRNEKRFMCILEHHFAFDNYAHLIEDCEKDRCMVNWLKVYKYINILGIQLNMTVYPVILWDIPLGGAHQISYNAQFRYKKGWISKRETIEVNGKELEEYVLKKLPRDGFYIAHKLQNEVIKLADYIISVVFSRIMKCEGINEIMV</sequence>
<dbReference type="AlphaFoldDB" id="A0A497XUH5"/>
<dbReference type="EMBL" id="RCCJ01000001">
    <property type="protein sequence ID" value="RLJ70553.1"/>
    <property type="molecule type" value="Genomic_DNA"/>
</dbReference>
<protein>
    <submittedName>
        <fullName evidence="1">Uncharacterized protein</fullName>
    </submittedName>
</protein>
<name>A0A497XUH5_9AQUI</name>
<comment type="caution">
    <text evidence="1">The sequence shown here is derived from an EMBL/GenBank/DDBJ whole genome shotgun (WGS) entry which is preliminary data.</text>
</comment>
<keyword evidence="2" id="KW-1185">Reference proteome</keyword>
<dbReference type="OrthoDB" id="9822054at2"/>